<organism evidence="1 2">
    <name type="scientific">Cymbomonas tetramitiformis</name>
    <dbReference type="NCBI Taxonomy" id="36881"/>
    <lineage>
        <taxon>Eukaryota</taxon>
        <taxon>Viridiplantae</taxon>
        <taxon>Chlorophyta</taxon>
        <taxon>Pyramimonadophyceae</taxon>
        <taxon>Pyramimonadales</taxon>
        <taxon>Pyramimonadaceae</taxon>
        <taxon>Cymbomonas</taxon>
    </lineage>
</organism>
<proteinExistence type="predicted"/>
<dbReference type="EMBL" id="LGRX02012489">
    <property type="protein sequence ID" value="KAK3267307.1"/>
    <property type="molecule type" value="Genomic_DNA"/>
</dbReference>
<keyword evidence="2" id="KW-1185">Reference proteome</keyword>
<sequence length="104" mass="10646">APPEAPTAPARPTIIAAWTQPAGGVLAAAPPVSHGTPSLQFAAVDDGDPAAFTFRPLVDHAELQPMPDASMGDGDTDWPALRTVPWISPIQGSATALKAAIKED</sequence>
<dbReference type="Proteomes" id="UP001190700">
    <property type="component" value="Unassembled WGS sequence"/>
</dbReference>
<name>A0AAE0FWH4_9CHLO</name>
<feature type="non-terminal residue" evidence="1">
    <location>
        <position position="1"/>
    </location>
</feature>
<gene>
    <name evidence="1" type="ORF">CYMTET_24125</name>
</gene>
<dbReference type="AlphaFoldDB" id="A0AAE0FWH4"/>
<evidence type="ECO:0000313" key="2">
    <source>
        <dbReference type="Proteomes" id="UP001190700"/>
    </source>
</evidence>
<evidence type="ECO:0000313" key="1">
    <source>
        <dbReference type="EMBL" id="KAK3267307.1"/>
    </source>
</evidence>
<protein>
    <submittedName>
        <fullName evidence="1">Uncharacterized protein</fullName>
    </submittedName>
</protein>
<accession>A0AAE0FWH4</accession>
<reference evidence="1 2" key="1">
    <citation type="journal article" date="2015" name="Genome Biol. Evol.">
        <title>Comparative Genomics of a Bacterivorous Green Alga Reveals Evolutionary Causalities and Consequences of Phago-Mixotrophic Mode of Nutrition.</title>
        <authorList>
            <person name="Burns J.A."/>
            <person name="Paasch A."/>
            <person name="Narechania A."/>
            <person name="Kim E."/>
        </authorList>
    </citation>
    <scope>NUCLEOTIDE SEQUENCE [LARGE SCALE GENOMIC DNA]</scope>
    <source>
        <strain evidence="1 2">PLY_AMNH</strain>
    </source>
</reference>
<comment type="caution">
    <text evidence="1">The sequence shown here is derived from an EMBL/GenBank/DDBJ whole genome shotgun (WGS) entry which is preliminary data.</text>
</comment>